<reference evidence="1 2" key="1">
    <citation type="submission" date="2015-06" db="EMBL/GenBank/DDBJ databases">
        <title>R. anatipestifer strain HXb2 is the most virulent strain so far, and the genome sequence would help us uncover the pathogenesis.</title>
        <authorList>
            <person name="Hu Q."/>
            <person name="Qi J."/>
            <person name="Bo H."/>
            <person name="Liu G."/>
            <person name="Tao M."/>
            <person name="Ding Y."/>
            <person name="Xue Y."/>
        </authorList>
    </citation>
    <scope>NUCLEOTIDE SEQUENCE [LARGE SCALE GENOMIC DNA]</scope>
    <source>
        <strain evidence="1 2">HXb2</strain>
    </source>
</reference>
<accession>A0A1S7DV25</accession>
<proteinExistence type="predicted"/>
<protein>
    <submittedName>
        <fullName evidence="1">Uncharacterized protein</fullName>
    </submittedName>
</protein>
<evidence type="ECO:0000313" key="2">
    <source>
        <dbReference type="Proteomes" id="UP000189883"/>
    </source>
</evidence>
<sequence length="42" mass="4902">MAKFNYKEQHAVLVKCSSEEEQKKVFEKLKELGFNDLKVVSV</sequence>
<dbReference type="RefSeq" id="WP_260310261.1">
    <property type="nucleotide sequence ID" value="NZ_CP011859.1"/>
</dbReference>
<organism evidence="1 2">
    <name type="scientific">Riemerella anatipestifer</name>
    <name type="common">Moraxella anatipestifer</name>
    <dbReference type="NCBI Taxonomy" id="34085"/>
    <lineage>
        <taxon>Bacteria</taxon>
        <taxon>Pseudomonadati</taxon>
        <taxon>Bacteroidota</taxon>
        <taxon>Flavobacteriia</taxon>
        <taxon>Flavobacteriales</taxon>
        <taxon>Weeksellaceae</taxon>
        <taxon>Riemerella</taxon>
    </lineage>
</organism>
<name>A0A1S7DV25_RIEAN</name>
<evidence type="ECO:0000313" key="1">
    <source>
        <dbReference type="EMBL" id="AQY22960.1"/>
    </source>
</evidence>
<gene>
    <name evidence="1" type="ORF">AB406_2020</name>
</gene>
<dbReference type="Proteomes" id="UP000189883">
    <property type="component" value="Chromosome"/>
</dbReference>
<dbReference type="AlphaFoldDB" id="A0A1S7DV25"/>
<dbReference type="EMBL" id="CP011859">
    <property type="protein sequence ID" value="AQY22960.1"/>
    <property type="molecule type" value="Genomic_DNA"/>
</dbReference>